<name>A0A949K406_9FIRM</name>
<protein>
    <submittedName>
        <fullName evidence="2">LysM domain-containing protein</fullName>
    </submittedName>
</protein>
<evidence type="ECO:0000259" key="1">
    <source>
        <dbReference type="PROSITE" id="PS51782"/>
    </source>
</evidence>
<dbReference type="SUPFAM" id="SSF54106">
    <property type="entry name" value="LysM domain"/>
    <property type="match status" value="1"/>
</dbReference>
<dbReference type="PROSITE" id="PS51782">
    <property type="entry name" value="LYSM"/>
    <property type="match status" value="1"/>
</dbReference>
<dbReference type="InterPro" id="IPR036779">
    <property type="entry name" value="LysM_dom_sf"/>
</dbReference>
<dbReference type="Pfam" id="PF01476">
    <property type="entry name" value="LysM"/>
    <property type="match status" value="1"/>
</dbReference>
<feature type="domain" description="LysM" evidence="1">
    <location>
        <begin position="22"/>
        <end position="66"/>
    </location>
</feature>
<evidence type="ECO:0000313" key="3">
    <source>
        <dbReference type="Proteomes" id="UP000712157"/>
    </source>
</evidence>
<organism evidence="2 3">
    <name type="scientific">Diplocloster agilis</name>
    <dbReference type="NCBI Taxonomy" id="2850323"/>
    <lineage>
        <taxon>Bacteria</taxon>
        <taxon>Bacillati</taxon>
        <taxon>Bacillota</taxon>
        <taxon>Clostridia</taxon>
        <taxon>Lachnospirales</taxon>
        <taxon>Lachnospiraceae</taxon>
        <taxon>Diplocloster</taxon>
    </lineage>
</organism>
<dbReference type="EMBL" id="JAHQCW010000047">
    <property type="protein sequence ID" value="MBU9739002.1"/>
    <property type="molecule type" value="Genomic_DNA"/>
</dbReference>
<dbReference type="SMART" id="SM00257">
    <property type="entry name" value="LysM"/>
    <property type="match status" value="1"/>
</dbReference>
<dbReference type="Proteomes" id="UP000712157">
    <property type="component" value="Unassembled WGS sequence"/>
</dbReference>
<accession>A0A949K406</accession>
<keyword evidence="3" id="KW-1185">Reference proteome</keyword>
<dbReference type="CDD" id="cd00118">
    <property type="entry name" value="LysM"/>
    <property type="match status" value="1"/>
</dbReference>
<dbReference type="InterPro" id="IPR018392">
    <property type="entry name" value="LysM"/>
</dbReference>
<evidence type="ECO:0000313" key="2">
    <source>
        <dbReference type="EMBL" id="MBU9739002.1"/>
    </source>
</evidence>
<proteinExistence type="predicted"/>
<gene>
    <name evidence="2" type="ORF">KTH89_20915</name>
</gene>
<comment type="caution">
    <text evidence="2">The sequence shown here is derived from an EMBL/GenBank/DDBJ whole genome shotgun (WGS) entry which is preliminary data.</text>
</comment>
<sequence length="73" mass="8238">MCKTDVPFDVGNWSNGITCDGEMYVVKEGDTLYRISRQFGVNLASLMAANPYVNVYNLQEGDEICIPIFSNFY</sequence>
<reference evidence="2" key="1">
    <citation type="submission" date="2021-06" db="EMBL/GenBank/DDBJ databases">
        <title>Description of novel taxa of the family Lachnospiraceae.</title>
        <authorList>
            <person name="Chaplin A.V."/>
            <person name="Sokolova S.R."/>
            <person name="Pikina A.P."/>
            <person name="Korzhanova M."/>
            <person name="Belova V."/>
            <person name="Korostin D."/>
            <person name="Efimov B.A."/>
        </authorList>
    </citation>
    <scope>NUCLEOTIDE SEQUENCE</scope>
    <source>
        <strain evidence="2">ASD5720</strain>
    </source>
</reference>
<dbReference type="AlphaFoldDB" id="A0A949K406"/>
<dbReference type="Gene3D" id="3.10.350.10">
    <property type="entry name" value="LysM domain"/>
    <property type="match status" value="1"/>
</dbReference>